<evidence type="ECO:0000313" key="2">
    <source>
        <dbReference type="Proteomes" id="UP000887565"/>
    </source>
</evidence>
<protein>
    <submittedName>
        <fullName evidence="3">Uncharacterized protein</fullName>
    </submittedName>
</protein>
<evidence type="ECO:0000313" key="3">
    <source>
        <dbReference type="WBParaSite" id="nRc.2.0.1.t34473-RA"/>
    </source>
</evidence>
<proteinExistence type="predicted"/>
<reference evidence="3" key="1">
    <citation type="submission" date="2022-11" db="UniProtKB">
        <authorList>
            <consortium name="WormBaseParasite"/>
        </authorList>
    </citation>
    <scope>IDENTIFICATION</scope>
</reference>
<accession>A0A915K7Z2</accession>
<keyword evidence="1" id="KW-0812">Transmembrane</keyword>
<evidence type="ECO:0000256" key="1">
    <source>
        <dbReference type="SAM" id="Phobius"/>
    </source>
</evidence>
<organism evidence="2 3">
    <name type="scientific">Romanomermis culicivorax</name>
    <name type="common">Nematode worm</name>
    <dbReference type="NCBI Taxonomy" id="13658"/>
    <lineage>
        <taxon>Eukaryota</taxon>
        <taxon>Metazoa</taxon>
        <taxon>Ecdysozoa</taxon>
        <taxon>Nematoda</taxon>
        <taxon>Enoplea</taxon>
        <taxon>Dorylaimia</taxon>
        <taxon>Mermithida</taxon>
        <taxon>Mermithoidea</taxon>
        <taxon>Mermithidae</taxon>
        <taxon>Romanomermis</taxon>
    </lineage>
</organism>
<keyword evidence="2" id="KW-1185">Reference proteome</keyword>
<sequence>MDKFFALFNATLPIVVGVAIVTIGAATLASGVKFSCSLAAVTADRFWALFKFGVLRLMDVEPDLSCPSVSGATSVAKIIENKACISNGRSPEFFKAAD</sequence>
<keyword evidence="1" id="KW-1133">Transmembrane helix</keyword>
<dbReference type="WBParaSite" id="nRc.2.0.1.t34473-RA">
    <property type="protein sequence ID" value="nRc.2.0.1.t34473-RA"/>
    <property type="gene ID" value="nRc.2.0.1.g34473"/>
</dbReference>
<keyword evidence="1" id="KW-0472">Membrane</keyword>
<feature type="transmembrane region" description="Helical" evidence="1">
    <location>
        <begin position="6"/>
        <end position="29"/>
    </location>
</feature>
<name>A0A915K7Z2_ROMCU</name>
<dbReference type="Proteomes" id="UP000887565">
    <property type="component" value="Unplaced"/>
</dbReference>
<dbReference type="AlphaFoldDB" id="A0A915K7Z2"/>